<accession>A0AAV4WD02</accession>
<name>A0AAV4WD02_CAEEX</name>
<sequence length="322" mass="35560">MYSYPNSKPCSISMRITLADVSQHTGALKSTVLLAVERNQSRTAIMKFFVLMILAATALSVQAVAFSSITALSLTLFSMHKPVSGFFGFFRRRSPKPSVMEETLPTGPVNFLSNFPQAEGFANPFSSMNRFGFFPNFGYPNFPAGMFQNGLMQQQQPPRQSWPPQFKPASPPTFNPASPPTLNPQMPQFNPEETKQINEASESELGFDREVRFEDQPSINTEEAESFFTLLAETDENKCISRLVCEMGADPSTAGELGTTISEIIGSLTDFPDGSKVLEYNQILQKGRTEGLGTCRSSFSSCDEESYTLMKNSQAEDSSEES</sequence>
<feature type="transmembrane region" description="Helical" evidence="2">
    <location>
        <begin position="48"/>
        <end position="65"/>
    </location>
</feature>
<dbReference type="Proteomes" id="UP001054945">
    <property type="component" value="Unassembled WGS sequence"/>
</dbReference>
<protein>
    <submittedName>
        <fullName evidence="3">Uncharacterized protein</fullName>
    </submittedName>
</protein>
<keyword evidence="2" id="KW-1133">Transmembrane helix</keyword>
<comment type="caution">
    <text evidence="3">The sequence shown here is derived from an EMBL/GenBank/DDBJ whole genome shotgun (WGS) entry which is preliminary data.</text>
</comment>
<evidence type="ECO:0000256" key="1">
    <source>
        <dbReference type="SAM" id="MobiDB-lite"/>
    </source>
</evidence>
<keyword evidence="4" id="KW-1185">Reference proteome</keyword>
<proteinExistence type="predicted"/>
<gene>
    <name evidence="3" type="primary">AVEN_145575_1</name>
    <name evidence="3" type="ORF">CEXT_805551</name>
</gene>
<evidence type="ECO:0000256" key="2">
    <source>
        <dbReference type="SAM" id="Phobius"/>
    </source>
</evidence>
<organism evidence="3 4">
    <name type="scientific">Caerostris extrusa</name>
    <name type="common">Bark spider</name>
    <name type="synonym">Caerostris bankana</name>
    <dbReference type="NCBI Taxonomy" id="172846"/>
    <lineage>
        <taxon>Eukaryota</taxon>
        <taxon>Metazoa</taxon>
        <taxon>Ecdysozoa</taxon>
        <taxon>Arthropoda</taxon>
        <taxon>Chelicerata</taxon>
        <taxon>Arachnida</taxon>
        <taxon>Araneae</taxon>
        <taxon>Araneomorphae</taxon>
        <taxon>Entelegynae</taxon>
        <taxon>Araneoidea</taxon>
        <taxon>Araneidae</taxon>
        <taxon>Caerostris</taxon>
    </lineage>
</organism>
<keyword evidence="2" id="KW-0812">Transmembrane</keyword>
<evidence type="ECO:0000313" key="4">
    <source>
        <dbReference type="Proteomes" id="UP001054945"/>
    </source>
</evidence>
<reference evidence="3 4" key="1">
    <citation type="submission" date="2021-06" db="EMBL/GenBank/DDBJ databases">
        <title>Caerostris extrusa draft genome.</title>
        <authorList>
            <person name="Kono N."/>
            <person name="Arakawa K."/>
        </authorList>
    </citation>
    <scope>NUCLEOTIDE SEQUENCE [LARGE SCALE GENOMIC DNA]</scope>
</reference>
<dbReference type="EMBL" id="BPLR01016016">
    <property type="protein sequence ID" value="GIY80522.1"/>
    <property type="molecule type" value="Genomic_DNA"/>
</dbReference>
<dbReference type="AlphaFoldDB" id="A0AAV4WD02"/>
<feature type="compositionally biased region" description="Pro residues" evidence="1">
    <location>
        <begin position="165"/>
        <end position="178"/>
    </location>
</feature>
<evidence type="ECO:0000313" key="3">
    <source>
        <dbReference type="EMBL" id="GIY80522.1"/>
    </source>
</evidence>
<feature type="compositionally biased region" description="Low complexity" evidence="1">
    <location>
        <begin position="153"/>
        <end position="164"/>
    </location>
</feature>
<feature type="region of interest" description="Disordered" evidence="1">
    <location>
        <begin position="152"/>
        <end position="178"/>
    </location>
</feature>
<keyword evidence="2" id="KW-0472">Membrane</keyword>